<gene>
    <name evidence="2" type="primary">pabB</name>
    <name evidence="2" type="ORF">FIL70_20645</name>
</gene>
<evidence type="ECO:0000313" key="3">
    <source>
        <dbReference type="Proteomes" id="UP000311469"/>
    </source>
</evidence>
<dbReference type="SUPFAM" id="SSF56322">
    <property type="entry name" value="ADC synthase"/>
    <property type="match status" value="1"/>
</dbReference>
<sequence length="391" mass="41463">MLDDARPVAGAHARLYRDLVGVVEAIEPKDIRPALKRLKEERAHGLHAAGYISYEAGLALEPKLAGLAPAIADGPLLWFGLFRSVDELAAEDVPLLLPDPRGVSVGTVRPGIGRDAYDNAIDRTLALIRAGDIYQANITFRARVAVAGEPLAAYAAIRSRAAMGHGAVVRHGGRHILSFSPESFFTLDGDMLSARPMKGTARRHADPDADDRAVAALVADPKQRAENLMIVDLLRNDLSRVCRAGSVTVPRLFAVERYPTVHQMVSDVTGRLLPGYDAVDVLTALFPCGSVTGAPKIRAMEVIAAIEGASRGIYTGSIGSIDPDGNARFNVAIRTLSFTAGQDEATLGLGSGIVADSWPADEWAECLDKARFLGESEVTASGNGSVPARSS</sequence>
<dbReference type="InterPro" id="IPR015890">
    <property type="entry name" value="Chorismate_C"/>
</dbReference>
<dbReference type="EMBL" id="CP041017">
    <property type="protein sequence ID" value="QDC40134.1"/>
    <property type="molecule type" value="Genomic_DNA"/>
</dbReference>
<accession>A0A5B8CND8</accession>
<dbReference type="EC" id="2.6.1.85" evidence="2"/>
<dbReference type="InterPro" id="IPR005802">
    <property type="entry name" value="ADC_synth_comp_1"/>
</dbReference>
<dbReference type="GO" id="GO:0046820">
    <property type="term" value="F:4-amino-4-deoxychorismate synthase activity"/>
    <property type="evidence" value="ECO:0007669"/>
    <property type="project" value="UniProtKB-EC"/>
</dbReference>
<reference evidence="2 3" key="1">
    <citation type="submission" date="2019-06" db="EMBL/GenBank/DDBJ databases">
        <title>Genome organization and adaptive potential of archetypical organophosphate degarding Sphingobium fuliginis ATCC 27551.</title>
        <authorList>
            <person name="Sarwar A."/>
            <person name="Parthasarathy S."/>
            <person name="Singh C."/>
            <person name="Siddavattam D."/>
        </authorList>
    </citation>
    <scope>NUCLEOTIDE SEQUENCE [LARGE SCALE GENOMIC DNA]</scope>
    <source>
        <strain evidence="2 3">ATCC 27551</strain>
    </source>
</reference>
<dbReference type="AlphaFoldDB" id="A0A5B8CND8"/>
<feature type="domain" description="Chorismate-utilising enzyme C-terminal" evidence="1">
    <location>
        <begin position="114"/>
        <end position="369"/>
    </location>
</feature>
<dbReference type="Proteomes" id="UP000311469">
    <property type="component" value="Chromosome cSF2"/>
</dbReference>
<dbReference type="PANTHER" id="PTHR11236:SF50">
    <property type="entry name" value="AMINODEOXYCHORISMATE SYNTHASE COMPONENT 1"/>
    <property type="match status" value="1"/>
</dbReference>
<dbReference type="PANTHER" id="PTHR11236">
    <property type="entry name" value="AMINOBENZOATE/ANTHRANILATE SYNTHASE"/>
    <property type="match status" value="1"/>
</dbReference>
<dbReference type="InterPro" id="IPR005801">
    <property type="entry name" value="ADC_synthase"/>
</dbReference>
<proteinExistence type="predicted"/>
<keyword evidence="2" id="KW-0032">Aminotransferase</keyword>
<organism evidence="2 3">
    <name type="scientific">Sphingobium fuliginis ATCC 27551</name>
    <dbReference type="NCBI Taxonomy" id="1208342"/>
    <lineage>
        <taxon>Bacteria</taxon>
        <taxon>Pseudomonadati</taxon>
        <taxon>Pseudomonadota</taxon>
        <taxon>Alphaproteobacteria</taxon>
        <taxon>Sphingomonadales</taxon>
        <taxon>Sphingomonadaceae</taxon>
        <taxon>Sphingobium</taxon>
    </lineage>
</organism>
<dbReference type="InterPro" id="IPR019999">
    <property type="entry name" value="Anth_synth_I-like"/>
</dbReference>
<dbReference type="Pfam" id="PF00425">
    <property type="entry name" value="Chorismate_bind"/>
    <property type="match status" value="1"/>
</dbReference>
<dbReference type="KEGG" id="sufl:FIL70_20645"/>
<evidence type="ECO:0000259" key="1">
    <source>
        <dbReference type="Pfam" id="PF00425"/>
    </source>
</evidence>
<protein>
    <submittedName>
        <fullName evidence="2">Aminodeoxychorismate synthase component I</fullName>
        <ecNumber evidence="2">2.6.1.85</ecNumber>
    </submittedName>
</protein>
<dbReference type="NCBIfam" id="TIGR00553">
    <property type="entry name" value="pabB"/>
    <property type="match status" value="1"/>
</dbReference>
<dbReference type="GO" id="GO:0000162">
    <property type="term" value="P:L-tryptophan biosynthetic process"/>
    <property type="evidence" value="ECO:0007669"/>
    <property type="project" value="TreeGrafter"/>
</dbReference>
<dbReference type="Gene3D" id="3.60.120.10">
    <property type="entry name" value="Anthranilate synthase"/>
    <property type="match status" value="1"/>
</dbReference>
<dbReference type="PRINTS" id="PR00095">
    <property type="entry name" value="ANTSNTHASEI"/>
</dbReference>
<name>A0A5B8CND8_SPHSA</name>
<evidence type="ECO:0000313" key="2">
    <source>
        <dbReference type="EMBL" id="QDC40134.1"/>
    </source>
</evidence>
<keyword evidence="2" id="KW-0808">Transferase</keyword>
<dbReference type="GO" id="GO:0009396">
    <property type="term" value="P:folic acid-containing compound biosynthetic process"/>
    <property type="evidence" value="ECO:0007669"/>
    <property type="project" value="InterPro"/>
</dbReference>